<feature type="compositionally biased region" description="Acidic residues" evidence="7">
    <location>
        <begin position="12"/>
        <end position="21"/>
    </location>
</feature>
<dbReference type="PANTHER" id="PTHR46412:SF19">
    <property type="entry name" value="BHLH DOMAIN-CONTAINING PROTEIN"/>
    <property type="match status" value="1"/>
</dbReference>
<protein>
    <submittedName>
        <fullName evidence="9">BHLH transcription factor</fullName>
    </submittedName>
</protein>
<feature type="compositionally biased region" description="Basic and acidic residues" evidence="7">
    <location>
        <begin position="22"/>
        <end position="40"/>
    </location>
</feature>
<dbReference type="GO" id="GO:0006351">
    <property type="term" value="P:DNA-templated transcription"/>
    <property type="evidence" value="ECO:0007669"/>
    <property type="project" value="InterPro"/>
</dbReference>
<evidence type="ECO:0000256" key="3">
    <source>
        <dbReference type="ARBA" id="ARBA00023015"/>
    </source>
</evidence>
<evidence type="ECO:0000256" key="2">
    <source>
        <dbReference type="ARBA" id="ARBA00005510"/>
    </source>
</evidence>
<dbReference type="InterPro" id="IPR036638">
    <property type="entry name" value="HLH_DNA-bd_sf"/>
</dbReference>
<evidence type="ECO:0000256" key="1">
    <source>
        <dbReference type="ARBA" id="ARBA00004123"/>
    </source>
</evidence>
<dbReference type="CDD" id="cd11453">
    <property type="entry name" value="bHLH_AtBIM_like"/>
    <property type="match status" value="1"/>
</dbReference>
<evidence type="ECO:0000313" key="9">
    <source>
        <dbReference type="EMBL" id="QOJ43689.1"/>
    </source>
</evidence>
<keyword evidence="6" id="KW-0539">Nucleus</keyword>
<comment type="similarity">
    <text evidence="2">Belongs to the bHLH protein family.</text>
</comment>
<evidence type="ECO:0000256" key="6">
    <source>
        <dbReference type="ARBA" id="ARBA00023242"/>
    </source>
</evidence>
<evidence type="ECO:0000256" key="5">
    <source>
        <dbReference type="ARBA" id="ARBA00023163"/>
    </source>
</evidence>
<feature type="compositionally biased region" description="Basic and acidic residues" evidence="7">
    <location>
        <begin position="359"/>
        <end position="369"/>
    </location>
</feature>
<organism evidence="9">
    <name type="scientific">Dracaena cambodiana</name>
    <dbReference type="NCBI Taxonomy" id="580341"/>
    <lineage>
        <taxon>Eukaryota</taxon>
        <taxon>Viridiplantae</taxon>
        <taxon>Streptophyta</taxon>
        <taxon>Embryophyta</taxon>
        <taxon>Tracheophyta</taxon>
        <taxon>Spermatophyta</taxon>
        <taxon>Magnoliopsida</taxon>
        <taxon>Liliopsida</taxon>
        <taxon>Asparagales</taxon>
        <taxon>Asparagaceae</taxon>
        <taxon>Nolinoideae</taxon>
        <taxon>Dracaena</taxon>
    </lineage>
</organism>
<gene>
    <name evidence="9" type="primary">bHLH28</name>
</gene>
<accession>A0A7M3UQI6</accession>
<dbReference type="GO" id="GO:0005634">
    <property type="term" value="C:nucleus"/>
    <property type="evidence" value="ECO:0007669"/>
    <property type="project" value="UniProtKB-SubCell"/>
</dbReference>
<evidence type="ECO:0000256" key="7">
    <source>
        <dbReference type="SAM" id="MobiDB-lite"/>
    </source>
</evidence>
<reference evidence="9" key="1">
    <citation type="submission" date="2019-12" db="EMBL/GenBank/DDBJ databases">
        <title>Identification of the bHLH gene family in Dracaena cambodiana reveals candidate genes involved in flavonoid biosynthesis.</title>
        <authorList>
            <person name="Zhu J."/>
            <person name="Peng S."/>
        </authorList>
    </citation>
    <scope>NUCLEOTIDE SEQUENCE</scope>
</reference>
<dbReference type="Pfam" id="PF00010">
    <property type="entry name" value="HLH"/>
    <property type="match status" value="1"/>
</dbReference>
<dbReference type="GO" id="GO:0003700">
    <property type="term" value="F:DNA-binding transcription factor activity"/>
    <property type="evidence" value="ECO:0007669"/>
    <property type="project" value="InterPro"/>
</dbReference>
<dbReference type="GO" id="GO:0046983">
    <property type="term" value="F:protein dimerization activity"/>
    <property type="evidence" value="ECO:0007669"/>
    <property type="project" value="InterPro"/>
</dbReference>
<comment type="subcellular location">
    <subcellularLocation>
        <location evidence="1">Nucleus</location>
    </subcellularLocation>
</comment>
<dbReference type="AlphaFoldDB" id="A0A7M3UQI6"/>
<proteinExistence type="evidence at transcript level"/>
<evidence type="ECO:0000259" key="8">
    <source>
        <dbReference type="PROSITE" id="PS50888"/>
    </source>
</evidence>
<dbReference type="InterPro" id="IPR011598">
    <property type="entry name" value="bHLH_dom"/>
</dbReference>
<dbReference type="InterPro" id="IPR044295">
    <property type="entry name" value="BIM1/2/3"/>
</dbReference>
<dbReference type="GO" id="GO:0003677">
    <property type="term" value="F:DNA binding"/>
    <property type="evidence" value="ECO:0007669"/>
    <property type="project" value="UniProtKB-KW"/>
</dbReference>
<feature type="domain" description="BHLH" evidence="8">
    <location>
        <begin position="50"/>
        <end position="100"/>
    </location>
</feature>
<evidence type="ECO:0000256" key="4">
    <source>
        <dbReference type="ARBA" id="ARBA00023125"/>
    </source>
</evidence>
<dbReference type="FunFam" id="4.10.280.10:FF:000093">
    <property type="entry name" value="BHLH domain class transcription factor"/>
    <property type="match status" value="1"/>
</dbReference>
<name>A0A7M3UQI6_9ASPA</name>
<dbReference type="SMART" id="SM00353">
    <property type="entry name" value="HLH"/>
    <property type="match status" value="1"/>
</dbReference>
<dbReference type="Gene3D" id="4.10.280.10">
    <property type="entry name" value="Helix-loop-helix DNA-binding domain"/>
    <property type="match status" value="1"/>
</dbReference>
<feature type="region of interest" description="Disordered" evidence="7">
    <location>
        <begin position="322"/>
        <end position="369"/>
    </location>
</feature>
<keyword evidence="5" id="KW-0804">Transcription</keyword>
<feature type="region of interest" description="Disordered" evidence="7">
    <location>
        <begin position="1"/>
        <end position="65"/>
    </location>
</feature>
<dbReference type="SUPFAM" id="SSF47459">
    <property type="entry name" value="HLH, helix-loop-helix DNA-binding domain"/>
    <property type="match status" value="1"/>
</dbReference>
<dbReference type="PANTHER" id="PTHR46412">
    <property type="entry name" value="BES1-INTERACTING MYC-LIKE PROTEIN"/>
    <property type="match status" value="1"/>
</dbReference>
<keyword evidence="4" id="KW-0238">DNA-binding</keyword>
<dbReference type="PROSITE" id="PS50888">
    <property type="entry name" value="BHLH"/>
    <property type="match status" value="1"/>
</dbReference>
<keyword evidence="3" id="KW-0805">Transcription regulation</keyword>
<sequence length="369" mass="41032">MESGSRSSRGFDEEEEEEDDEFGRREGTSRKVELTVKVDGKGGNNQKASTPRSKHSATEQRRRSKINNRFQILRELIPHSDQKRDKASFLLEVIEYIRFLQEKVHKYESSYPGWSDENAKLMPWVKVYFRSFWKNARSNRQIPGDGTADPSQVIKNGHTQGFIYSGDDSRVPAVPGMLSAAQNPIDSEMSPAVSYKPMENDVGFTSKASSAPVPSQPNYVSVERAGAAQPQQRLISDIDDMAARSQSQWLRPSGPLDYNSVSSDVLSEQEELTIGEGTINLSTVYSQNILNTLNQALESSGVDLSQANISVQINLGKRATRRTTATTMSSAKELDDPLSLHRPMIGHSRVGSSGEEFEQAPKRQKSDNS</sequence>
<dbReference type="EMBL" id="MN883636">
    <property type="protein sequence ID" value="QOJ43689.1"/>
    <property type="molecule type" value="mRNA"/>
</dbReference>